<gene>
    <name evidence="7" type="ORF">HMPREF1650_01395</name>
</gene>
<sequence length="191" mass="19489">MIISPMLPRRVIAAVVAVGALSVVATPAALAHDSVIGGNPADGEVVEEFPRSIELEFSGLPQEGFSTVAITDQDSGDLLFSGEPTIKDRLVTLDLPADISGGPGDYTVGFQILSSDGHATRSSTTFTVAGDAAAATTGDAEPVEETPAAENTAEEDTSGWSDLIVPTLVGLAVFGAIAGAGVLVVRRRDAR</sequence>
<dbReference type="AlphaFoldDB" id="A0A095Y8C6"/>
<dbReference type="Pfam" id="PF04234">
    <property type="entry name" value="CopC"/>
    <property type="match status" value="1"/>
</dbReference>
<dbReference type="eggNOG" id="COG2372">
    <property type="taxonomic scope" value="Bacteria"/>
</dbReference>
<protein>
    <submittedName>
        <fullName evidence="7">Copper resistance protein CopC</fullName>
    </submittedName>
</protein>
<comment type="caution">
    <text evidence="7">The sequence shown here is derived from an EMBL/GenBank/DDBJ whole genome shotgun (WGS) entry which is preliminary data.</text>
</comment>
<dbReference type="EMBL" id="JRNE01000017">
    <property type="protein sequence ID" value="KGF18523.1"/>
    <property type="molecule type" value="Genomic_DNA"/>
</dbReference>
<keyword evidence="4" id="KW-1133">Transmembrane helix</keyword>
<evidence type="ECO:0000259" key="6">
    <source>
        <dbReference type="Pfam" id="PF04234"/>
    </source>
</evidence>
<evidence type="ECO:0000256" key="2">
    <source>
        <dbReference type="ARBA" id="ARBA00023008"/>
    </source>
</evidence>
<dbReference type="Proteomes" id="UP000029548">
    <property type="component" value="Unassembled WGS sequence"/>
</dbReference>
<accession>A0A095Y8C6</accession>
<keyword evidence="4" id="KW-0812">Transmembrane</keyword>
<reference evidence="7 8" key="1">
    <citation type="submission" date="2014-07" db="EMBL/GenBank/DDBJ databases">
        <authorList>
            <person name="McCorrison J."/>
            <person name="Sanka R."/>
            <person name="Torralba M."/>
            <person name="Gillis M."/>
            <person name="Haft D.H."/>
            <person name="Methe B."/>
            <person name="Sutton G."/>
            <person name="Nelson K.E."/>
        </authorList>
    </citation>
    <scope>NUCLEOTIDE SEQUENCE [LARGE SCALE GENOMIC DNA]</scope>
    <source>
        <strain evidence="7 8">DNF00450</strain>
    </source>
</reference>
<feature type="transmembrane region" description="Helical" evidence="4">
    <location>
        <begin position="163"/>
        <end position="185"/>
    </location>
</feature>
<dbReference type="GO" id="GO:0042597">
    <property type="term" value="C:periplasmic space"/>
    <property type="evidence" value="ECO:0007669"/>
    <property type="project" value="InterPro"/>
</dbReference>
<dbReference type="InterPro" id="IPR007348">
    <property type="entry name" value="CopC_dom"/>
</dbReference>
<dbReference type="RefSeq" id="WP_035120001.1">
    <property type="nucleotide sequence ID" value="NZ_JRNE01000017.1"/>
</dbReference>
<evidence type="ECO:0000256" key="5">
    <source>
        <dbReference type="SAM" id="SignalP"/>
    </source>
</evidence>
<keyword evidence="1 5" id="KW-0732">Signal</keyword>
<dbReference type="SUPFAM" id="SSF81296">
    <property type="entry name" value="E set domains"/>
    <property type="match status" value="1"/>
</dbReference>
<dbReference type="Gene3D" id="2.60.40.1220">
    <property type="match status" value="1"/>
</dbReference>
<evidence type="ECO:0000313" key="8">
    <source>
        <dbReference type="Proteomes" id="UP000029548"/>
    </source>
</evidence>
<evidence type="ECO:0000256" key="4">
    <source>
        <dbReference type="SAM" id="Phobius"/>
    </source>
</evidence>
<evidence type="ECO:0000313" key="7">
    <source>
        <dbReference type="EMBL" id="KGF18523.1"/>
    </source>
</evidence>
<dbReference type="InterPro" id="IPR014756">
    <property type="entry name" value="Ig_E-set"/>
</dbReference>
<feature type="domain" description="CopC" evidence="6">
    <location>
        <begin position="32"/>
        <end position="128"/>
    </location>
</feature>
<keyword evidence="4" id="KW-0472">Membrane</keyword>
<keyword evidence="2" id="KW-0186">Copper</keyword>
<feature type="compositionally biased region" description="Low complexity" evidence="3">
    <location>
        <begin position="133"/>
        <end position="151"/>
    </location>
</feature>
<feature type="signal peptide" evidence="5">
    <location>
        <begin position="1"/>
        <end position="31"/>
    </location>
</feature>
<feature type="region of interest" description="Disordered" evidence="3">
    <location>
        <begin position="133"/>
        <end position="157"/>
    </location>
</feature>
<dbReference type="GO" id="GO:0005507">
    <property type="term" value="F:copper ion binding"/>
    <property type="evidence" value="ECO:0007669"/>
    <property type="project" value="InterPro"/>
</dbReference>
<dbReference type="InterPro" id="IPR014755">
    <property type="entry name" value="Cu-Rt/internalin_Ig-like"/>
</dbReference>
<evidence type="ECO:0000256" key="3">
    <source>
        <dbReference type="SAM" id="MobiDB-lite"/>
    </source>
</evidence>
<feature type="chain" id="PRO_5001921903" evidence="5">
    <location>
        <begin position="32"/>
        <end position="191"/>
    </location>
</feature>
<name>A0A095Y8C6_9CORY</name>
<evidence type="ECO:0000256" key="1">
    <source>
        <dbReference type="ARBA" id="ARBA00022729"/>
    </source>
</evidence>
<organism evidence="7 8">
    <name type="scientific">Corynebacterium freneyi DNF00450</name>
    <dbReference type="NCBI Taxonomy" id="1287475"/>
    <lineage>
        <taxon>Bacteria</taxon>
        <taxon>Bacillati</taxon>
        <taxon>Actinomycetota</taxon>
        <taxon>Actinomycetes</taxon>
        <taxon>Mycobacteriales</taxon>
        <taxon>Corynebacteriaceae</taxon>
        <taxon>Corynebacterium</taxon>
    </lineage>
</organism>
<dbReference type="GO" id="GO:0046688">
    <property type="term" value="P:response to copper ion"/>
    <property type="evidence" value="ECO:0007669"/>
    <property type="project" value="InterPro"/>
</dbReference>
<proteinExistence type="predicted"/>